<dbReference type="AlphaFoldDB" id="A0A6P6L0A0"/>
<feature type="signal peptide" evidence="2">
    <location>
        <begin position="1"/>
        <end position="32"/>
    </location>
</feature>
<gene>
    <name evidence="4" type="primary">LOC113055808</name>
</gene>
<keyword evidence="1" id="KW-0812">Transmembrane</keyword>
<reference evidence="4" key="1">
    <citation type="submission" date="2025-08" db="UniProtKB">
        <authorList>
            <consortium name="RefSeq"/>
        </authorList>
    </citation>
    <scope>IDENTIFICATION</scope>
    <source>
        <strain evidence="4">Wakin</strain>
        <tissue evidence="4">Muscle</tissue>
    </source>
</reference>
<dbReference type="Gene3D" id="2.60.40.10">
    <property type="entry name" value="Immunoglobulins"/>
    <property type="match status" value="2"/>
</dbReference>
<sequence>MFVQRPVLRSTMKGSLLLHLLFQGVLLYDALAWEVKMPKDIHGLKGSCLVIPCSYYYSSNPPQNPGRVVWYQWVSFGYPLVYDPLHPKKVIEKFRGKTDLFGSSSWDCSLLIKNLDQVHHGELVYAWIDPENVGWRTFRFYDVTSIILVNASPQQPSIKIYGGVWTGDTITVVCSTLHTCPYSKPNITLNNIEGSDEMDNEHIEDGLWKITLTRTSVTNAENATIECSVIYYGGITVTAMKSINAQSPDHEEADVPVPNKTDWLYILVPSLVCILTCILAGFIHKFRHRQTPEDDMQGSEQKVEASLVREKVTLSIGGPELSEGPQRSIKSALAVSTEKLFLTTAILSGQDCLLTLQTSEYCTEDLENPATPRSAGDEGDSLEQKRFIVAE</sequence>
<dbReference type="InterPro" id="IPR013783">
    <property type="entry name" value="Ig-like_fold"/>
</dbReference>
<evidence type="ECO:0000256" key="2">
    <source>
        <dbReference type="SAM" id="SignalP"/>
    </source>
</evidence>
<evidence type="ECO:0000313" key="3">
    <source>
        <dbReference type="Proteomes" id="UP000515129"/>
    </source>
</evidence>
<evidence type="ECO:0000313" key="4">
    <source>
        <dbReference type="RefSeq" id="XP_026077958.1"/>
    </source>
</evidence>
<feature type="transmembrane region" description="Helical" evidence="1">
    <location>
        <begin position="263"/>
        <end position="283"/>
    </location>
</feature>
<dbReference type="OrthoDB" id="10039395at2759"/>
<dbReference type="GeneID" id="113055808"/>
<dbReference type="PANTHER" id="PTHR46484">
    <property type="entry name" value="SI:CH211-171H4.5-RELATED"/>
    <property type="match status" value="1"/>
</dbReference>
<keyword evidence="3" id="KW-1185">Reference proteome</keyword>
<dbReference type="RefSeq" id="XP_026077958.1">
    <property type="nucleotide sequence ID" value="XM_026222173.1"/>
</dbReference>
<dbReference type="PANTHER" id="PTHR46484:SF1">
    <property type="entry name" value="SCHWANN CELL MYELIN PROTEIN-RELATED"/>
    <property type="match status" value="1"/>
</dbReference>
<dbReference type="Proteomes" id="UP000515129">
    <property type="component" value="Chromosome 37"/>
</dbReference>
<dbReference type="KEGG" id="caua:113055808"/>
<protein>
    <submittedName>
        <fullName evidence="4">Uncharacterized protein LOC113055808 isoform X1</fullName>
    </submittedName>
</protein>
<accession>A0A6P6L0A0</accession>
<dbReference type="InterPro" id="IPR036179">
    <property type="entry name" value="Ig-like_dom_sf"/>
</dbReference>
<feature type="chain" id="PRO_5027939258" evidence="2">
    <location>
        <begin position="33"/>
        <end position="391"/>
    </location>
</feature>
<organism evidence="3 4">
    <name type="scientific">Carassius auratus</name>
    <name type="common">Goldfish</name>
    <dbReference type="NCBI Taxonomy" id="7957"/>
    <lineage>
        <taxon>Eukaryota</taxon>
        <taxon>Metazoa</taxon>
        <taxon>Chordata</taxon>
        <taxon>Craniata</taxon>
        <taxon>Vertebrata</taxon>
        <taxon>Euteleostomi</taxon>
        <taxon>Actinopterygii</taxon>
        <taxon>Neopterygii</taxon>
        <taxon>Teleostei</taxon>
        <taxon>Ostariophysi</taxon>
        <taxon>Cypriniformes</taxon>
        <taxon>Cyprinidae</taxon>
        <taxon>Cyprininae</taxon>
        <taxon>Carassius</taxon>
    </lineage>
</organism>
<name>A0A6P6L0A0_CARAU</name>
<keyword evidence="1" id="KW-1133">Transmembrane helix</keyword>
<dbReference type="SUPFAM" id="SSF48726">
    <property type="entry name" value="Immunoglobulin"/>
    <property type="match status" value="2"/>
</dbReference>
<proteinExistence type="predicted"/>
<evidence type="ECO:0000256" key="1">
    <source>
        <dbReference type="SAM" id="Phobius"/>
    </source>
</evidence>
<keyword evidence="1" id="KW-0472">Membrane</keyword>
<keyword evidence="2" id="KW-0732">Signal</keyword>